<feature type="active site" evidence="3">
    <location>
        <position position="245"/>
    </location>
</feature>
<dbReference type="GO" id="GO:0008864">
    <property type="term" value="F:formyltetrahydrofolate deformylase activity"/>
    <property type="evidence" value="ECO:0007669"/>
    <property type="project" value="UniProtKB-UniRule"/>
</dbReference>
<sequence>MDTATLSPSPTPASGAEHAHVLTLACTNRMGIVHAVSGALLQVGADITESQQYDSPESGDFFMRVEFVTPARREEVAAALEPVREEFGMRMGLWDAGHRMRTLVMCSKDGHTLNDLLFQQRAGTLPIEIPVVVSNHLELQSLASFYGVPFIHVPVSADPDSRDSKAAAEDRLRGLIAEYDIELVVLARYMQILSDELCRDLAGMAINIHHSFLPSFKGARPYHQAHERGVKLIGATAHYVTADLDEGPIIAQSVQPVTHAQTAADFVARGRDVEGSTLVQAVRWHAQHRVLADGRRTVVFS</sequence>
<comment type="caution">
    <text evidence="5">The sequence shown here is derived from an EMBL/GenBank/DDBJ whole genome shotgun (WGS) entry which is preliminary data.</text>
</comment>
<keyword evidence="1 3" id="KW-0554">One-carbon metabolism</keyword>
<evidence type="ECO:0000256" key="3">
    <source>
        <dbReference type="HAMAP-Rule" id="MF_01927"/>
    </source>
</evidence>
<dbReference type="InterPro" id="IPR044074">
    <property type="entry name" value="PurU_ACT"/>
</dbReference>
<dbReference type="EMBL" id="JACHMW010000001">
    <property type="protein sequence ID" value="MBB5848895.1"/>
    <property type="molecule type" value="Genomic_DNA"/>
</dbReference>
<keyword evidence="2 3" id="KW-0378">Hydrolase</keyword>
<comment type="pathway">
    <text evidence="3">Purine metabolism; IMP biosynthesis via de novo pathway; formate from 10-formyl-5,6,7,8-tetrahydrofolate: step 1/1.</text>
</comment>
<comment type="similarity">
    <text evidence="3">Belongs to the PurU family.</text>
</comment>
<dbReference type="InterPro" id="IPR036477">
    <property type="entry name" value="Formyl_transf_N_sf"/>
</dbReference>
<dbReference type="PANTHER" id="PTHR42706:SF1">
    <property type="entry name" value="FORMYLTETRAHYDROFOLATE DEFORMYLASE 2, MITOCHONDRIAL"/>
    <property type="match status" value="1"/>
</dbReference>
<dbReference type="GO" id="GO:0006730">
    <property type="term" value="P:one-carbon metabolic process"/>
    <property type="evidence" value="ECO:0007669"/>
    <property type="project" value="UniProtKB-KW"/>
</dbReference>
<evidence type="ECO:0000259" key="4">
    <source>
        <dbReference type="Pfam" id="PF00551"/>
    </source>
</evidence>
<protein>
    <recommendedName>
        <fullName evidence="3">Formyltetrahydrofolate deformylase</fullName>
        <ecNumber evidence="3">3.5.1.10</ecNumber>
    </recommendedName>
    <alternativeName>
        <fullName evidence="3">Formyl-FH(4) hydrolase</fullName>
    </alternativeName>
</protein>
<dbReference type="InterPro" id="IPR004810">
    <property type="entry name" value="PurU"/>
</dbReference>
<proteinExistence type="inferred from homology"/>
<keyword evidence="6" id="KW-1185">Reference proteome</keyword>
<name>A0A7W9N0C4_9MICC</name>
<comment type="catalytic activity">
    <reaction evidence="3">
        <text>(6R)-10-formyltetrahydrofolate + H2O = (6S)-5,6,7,8-tetrahydrofolate + formate + H(+)</text>
        <dbReference type="Rhea" id="RHEA:19833"/>
        <dbReference type="ChEBI" id="CHEBI:15377"/>
        <dbReference type="ChEBI" id="CHEBI:15378"/>
        <dbReference type="ChEBI" id="CHEBI:15740"/>
        <dbReference type="ChEBI" id="CHEBI:57453"/>
        <dbReference type="ChEBI" id="CHEBI:195366"/>
        <dbReference type="EC" id="3.5.1.10"/>
    </reaction>
</comment>
<dbReference type="Gene3D" id="3.40.50.170">
    <property type="entry name" value="Formyl transferase, N-terminal domain"/>
    <property type="match status" value="1"/>
</dbReference>
<dbReference type="Proteomes" id="UP000567246">
    <property type="component" value="Unassembled WGS sequence"/>
</dbReference>
<dbReference type="InterPro" id="IPR045865">
    <property type="entry name" value="ACT-like_dom_sf"/>
</dbReference>
<dbReference type="RefSeq" id="WP_184172194.1">
    <property type="nucleotide sequence ID" value="NZ_BAABAG010000011.1"/>
</dbReference>
<evidence type="ECO:0000256" key="1">
    <source>
        <dbReference type="ARBA" id="ARBA00022563"/>
    </source>
</evidence>
<accession>A0A7W9N0C4</accession>
<comment type="function">
    <text evidence="3">Catalyzes the hydrolysis of 10-formyltetrahydrofolate (formyl-FH4) to formate and tetrahydrofolate (FH4).</text>
</comment>
<dbReference type="AlphaFoldDB" id="A0A7W9N0C4"/>
<dbReference type="EC" id="3.5.1.10" evidence="3"/>
<dbReference type="PRINTS" id="PR01575">
    <property type="entry name" value="FFH4HYDRLASE"/>
</dbReference>
<keyword evidence="3" id="KW-0658">Purine biosynthesis</keyword>
<evidence type="ECO:0000313" key="5">
    <source>
        <dbReference type="EMBL" id="MBB5848895.1"/>
    </source>
</evidence>
<organism evidence="5 6">
    <name type="scientific">Micrococcus endophyticus</name>
    <dbReference type="NCBI Taxonomy" id="455343"/>
    <lineage>
        <taxon>Bacteria</taxon>
        <taxon>Bacillati</taxon>
        <taxon>Actinomycetota</taxon>
        <taxon>Actinomycetes</taxon>
        <taxon>Micrococcales</taxon>
        <taxon>Micrococcaceae</taxon>
        <taxon>Micrococcus</taxon>
    </lineage>
</organism>
<dbReference type="UniPathway" id="UPA00074">
    <property type="reaction ID" value="UER00170"/>
</dbReference>
<dbReference type="PIRSF" id="PIRSF036480">
    <property type="entry name" value="FormyFH4_hydr"/>
    <property type="match status" value="1"/>
</dbReference>
<evidence type="ECO:0000256" key="2">
    <source>
        <dbReference type="ARBA" id="ARBA00022801"/>
    </source>
</evidence>
<dbReference type="Pfam" id="PF00551">
    <property type="entry name" value="Formyl_trans_N"/>
    <property type="match status" value="1"/>
</dbReference>
<dbReference type="HAMAP" id="MF_01927">
    <property type="entry name" value="PurU"/>
    <property type="match status" value="1"/>
</dbReference>
<reference evidence="5 6" key="1">
    <citation type="submission" date="2020-08" db="EMBL/GenBank/DDBJ databases">
        <title>Sequencing the genomes of 1000 actinobacteria strains.</title>
        <authorList>
            <person name="Klenk H.-P."/>
        </authorList>
    </citation>
    <scope>NUCLEOTIDE SEQUENCE [LARGE SCALE GENOMIC DNA]</scope>
    <source>
        <strain evidence="5 6">DSM 17945</strain>
    </source>
</reference>
<dbReference type="NCBIfam" id="NF004684">
    <property type="entry name" value="PRK06027.1"/>
    <property type="match status" value="1"/>
</dbReference>
<dbReference type="InterPro" id="IPR002376">
    <property type="entry name" value="Formyl_transf_N"/>
</dbReference>
<dbReference type="CDD" id="cd04875">
    <property type="entry name" value="ACT_F4HF-DF"/>
    <property type="match status" value="1"/>
</dbReference>
<dbReference type="PANTHER" id="PTHR42706">
    <property type="entry name" value="FORMYLTETRAHYDROFOLATE DEFORMYLASE"/>
    <property type="match status" value="1"/>
</dbReference>
<dbReference type="SUPFAM" id="SSF53328">
    <property type="entry name" value="Formyltransferase"/>
    <property type="match status" value="1"/>
</dbReference>
<dbReference type="GO" id="GO:0006189">
    <property type="term" value="P:'de novo' IMP biosynthetic process"/>
    <property type="evidence" value="ECO:0007669"/>
    <property type="project" value="UniProtKB-UniRule"/>
</dbReference>
<evidence type="ECO:0000313" key="6">
    <source>
        <dbReference type="Proteomes" id="UP000567246"/>
    </source>
</evidence>
<dbReference type="Gene3D" id="3.30.70.260">
    <property type="match status" value="1"/>
</dbReference>
<feature type="domain" description="Formyl transferase N-terminal" evidence="4">
    <location>
        <begin position="100"/>
        <end position="282"/>
    </location>
</feature>
<dbReference type="SUPFAM" id="SSF55021">
    <property type="entry name" value="ACT-like"/>
    <property type="match status" value="1"/>
</dbReference>
<gene>
    <name evidence="3" type="primary">purU</name>
    <name evidence="5" type="ORF">HDA33_001459</name>
</gene>